<dbReference type="Gene3D" id="3.40.50.300">
    <property type="entry name" value="P-loop containing nucleotide triphosphate hydrolases"/>
    <property type="match status" value="1"/>
</dbReference>
<sequence>MRVLREAILKFDVTIFDKKNEDLVKSIWSFDSNELLNDAQAQELAVDYQLTFNDQTRLLWLMDRYPLLVVDSVVTRKAIDLSGSKKFVLFSDSDNIKKISNLSVFRKLSDLEEHPEIYKTVVDKFRCAIQLKRNAFPLRKFLEENKKVQEIITTDKLVSMINGPLVICADNEELPPLYIPRHISRNIIEVRFFEKMDEDTLVFICCWKKNSKLLDGLRTVDVEELLKNNEYGEESGKVIYVSESEGSWEKFEECCSKMKKPKAHQFSMTEGEELEWVRSKHGVEDLETFRVQQSSMEESELLKYENNINIVCAESGMGKTELMKSVKNQSRFNSWTIMIYARNHHQHLKEKKDDVEAFKKYIIKRIYNRYEEFDVKFLKMLIIETKSVVVRYIWDGLDEVSSEHLKIVKKLIRDLSLEGSKHWITSRNNLKQDLERYFKTLSRTIKEFDEDQQKKYIDDKLAHLSHTLKKTSENIIKTIRSSSCKGVLGIPLLIYILTELFSEKSSVSRHEWLTDGSFSLAKLYHHFVEEKFYCYFRDRLRCNLNNESQSEKNEVTKKKRIVNYEKVAMKMYFEGDVVSHMDVDKFLNKIKSRSDHVGIITRVVETESPLFLHSSFGEYFAGSYLARYDTHGDKFGLSDRSYKNIRLFRDLLVKQK</sequence>
<accession>A0A8J6LFG2</accession>
<dbReference type="InterPro" id="IPR027417">
    <property type="entry name" value="P-loop_NTPase"/>
</dbReference>
<name>A0A8J6LFG2_TENMO</name>
<gene>
    <name evidence="1" type="ORF">GEV33_003276</name>
</gene>
<keyword evidence="2" id="KW-1185">Reference proteome</keyword>
<dbReference type="AlphaFoldDB" id="A0A8J6LFG2"/>
<organism evidence="1 2">
    <name type="scientific">Tenebrio molitor</name>
    <name type="common">Yellow mealworm beetle</name>
    <dbReference type="NCBI Taxonomy" id="7067"/>
    <lineage>
        <taxon>Eukaryota</taxon>
        <taxon>Metazoa</taxon>
        <taxon>Ecdysozoa</taxon>
        <taxon>Arthropoda</taxon>
        <taxon>Hexapoda</taxon>
        <taxon>Insecta</taxon>
        <taxon>Pterygota</taxon>
        <taxon>Neoptera</taxon>
        <taxon>Endopterygota</taxon>
        <taxon>Coleoptera</taxon>
        <taxon>Polyphaga</taxon>
        <taxon>Cucujiformia</taxon>
        <taxon>Tenebrionidae</taxon>
        <taxon>Tenebrio</taxon>
    </lineage>
</organism>
<reference evidence="1" key="2">
    <citation type="submission" date="2021-08" db="EMBL/GenBank/DDBJ databases">
        <authorList>
            <person name="Eriksson T."/>
        </authorList>
    </citation>
    <scope>NUCLEOTIDE SEQUENCE</scope>
    <source>
        <strain evidence="1">Stoneville</strain>
        <tissue evidence="1">Whole head</tissue>
    </source>
</reference>
<dbReference type="Proteomes" id="UP000719412">
    <property type="component" value="Unassembled WGS sequence"/>
</dbReference>
<protein>
    <submittedName>
        <fullName evidence="1">Uncharacterized protein</fullName>
    </submittedName>
</protein>
<comment type="caution">
    <text evidence="1">The sequence shown here is derived from an EMBL/GenBank/DDBJ whole genome shotgun (WGS) entry which is preliminary data.</text>
</comment>
<reference evidence="1" key="1">
    <citation type="journal article" date="2020" name="J Insects Food Feed">
        <title>The yellow mealworm (Tenebrio molitor) genome: a resource for the emerging insects as food and feed industry.</title>
        <authorList>
            <person name="Eriksson T."/>
            <person name="Andere A."/>
            <person name="Kelstrup H."/>
            <person name="Emery V."/>
            <person name="Picard C."/>
        </authorList>
    </citation>
    <scope>NUCLEOTIDE SEQUENCE</scope>
    <source>
        <strain evidence="1">Stoneville</strain>
        <tissue evidence="1">Whole head</tissue>
    </source>
</reference>
<evidence type="ECO:0000313" key="1">
    <source>
        <dbReference type="EMBL" id="KAH0819515.1"/>
    </source>
</evidence>
<proteinExistence type="predicted"/>
<dbReference type="EMBL" id="JABDTM020014366">
    <property type="protein sequence ID" value="KAH0819515.1"/>
    <property type="molecule type" value="Genomic_DNA"/>
</dbReference>
<evidence type="ECO:0000313" key="2">
    <source>
        <dbReference type="Proteomes" id="UP000719412"/>
    </source>
</evidence>